<dbReference type="Proteomes" id="UP000019132">
    <property type="component" value="Unassembled WGS sequence"/>
</dbReference>
<evidence type="ECO:0000313" key="3">
    <source>
        <dbReference type="Proteomes" id="UP000019132"/>
    </source>
</evidence>
<dbReference type="EMBL" id="GL376604">
    <property type="status" value="NOT_ANNOTATED_CDS"/>
    <property type="molecule type" value="Genomic_DNA"/>
</dbReference>
<sequence>MVVTATRAVVLYASSLLLVFLLLFAKPAAAVIDVPAEMYKLTKSGDAAFPALPLIPDPLPSSVTKLLESVKGASFAALSTALQRALLYDAGYILTSDGSSYVQVRTKCGKTMADIFVSKDTVQGNANCSLVVCNRQILTFAYPSCSADAIAPDTRCAIVEENDDDDGAITVTSANTFWSEEGLVTTDSSFQVFKYDNSLSNASSTTVLYTIFQNPTYQLRDNVTCPNKAANFVVPCQALSPANAEDGTCGHAAARRRPQEMGAHVDDIY</sequence>
<proteinExistence type="predicted"/>
<organism evidence="2 3">
    <name type="scientific">Globisporangium ultimum (strain ATCC 200006 / CBS 805.95 / DAOM BR144)</name>
    <name type="common">Pythium ultimum</name>
    <dbReference type="NCBI Taxonomy" id="431595"/>
    <lineage>
        <taxon>Eukaryota</taxon>
        <taxon>Sar</taxon>
        <taxon>Stramenopiles</taxon>
        <taxon>Oomycota</taxon>
        <taxon>Peronosporomycetes</taxon>
        <taxon>Pythiales</taxon>
        <taxon>Pythiaceae</taxon>
        <taxon>Globisporangium</taxon>
    </lineage>
</organism>
<reference evidence="3" key="2">
    <citation type="submission" date="2010-04" db="EMBL/GenBank/DDBJ databases">
        <authorList>
            <person name="Buell R."/>
            <person name="Hamilton J."/>
            <person name="Hostetler J."/>
        </authorList>
    </citation>
    <scope>NUCLEOTIDE SEQUENCE [LARGE SCALE GENOMIC DNA]</scope>
    <source>
        <strain evidence="3">DAOM:BR144</strain>
    </source>
</reference>
<reference evidence="3" key="1">
    <citation type="journal article" date="2010" name="Genome Biol.">
        <title>Genome sequence of the necrotrophic plant pathogen Pythium ultimum reveals original pathogenicity mechanisms and effector repertoire.</title>
        <authorList>
            <person name="Levesque C.A."/>
            <person name="Brouwer H."/>
            <person name="Cano L."/>
            <person name="Hamilton J.P."/>
            <person name="Holt C."/>
            <person name="Huitema E."/>
            <person name="Raffaele S."/>
            <person name="Robideau G.P."/>
            <person name="Thines M."/>
            <person name="Win J."/>
            <person name="Zerillo M.M."/>
            <person name="Beakes G.W."/>
            <person name="Boore J.L."/>
            <person name="Busam D."/>
            <person name="Dumas B."/>
            <person name="Ferriera S."/>
            <person name="Fuerstenberg S.I."/>
            <person name="Gachon C.M."/>
            <person name="Gaulin E."/>
            <person name="Govers F."/>
            <person name="Grenville-Briggs L."/>
            <person name="Horner N."/>
            <person name="Hostetler J."/>
            <person name="Jiang R.H."/>
            <person name="Johnson J."/>
            <person name="Krajaejun T."/>
            <person name="Lin H."/>
            <person name="Meijer H.J."/>
            <person name="Moore B."/>
            <person name="Morris P."/>
            <person name="Phuntmart V."/>
            <person name="Puiu D."/>
            <person name="Shetty J."/>
            <person name="Stajich J.E."/>
            <person name="Tripathy S."/>
            <person name="Wawra S."/>
            <person name="van West P."/>
            <person name="Whitty B.R."/>
            <person name="Coutinho P.M."/>
            <person name="Henrissat B."/>
            <person name="Martin F."/>
            <person name="Thomas P.D."/>
            <person name="Tyler B.M."/>
            <person name="De Vries R.P."/>
            <person name="Kamoun S."/>
            <person name="Yandell M."/>
            <person name="Tisserat N."/>
            <person name="Buell C.R."/>
        </authorList>
    </citation>
    <scope>NUCLEOTIDE SEQUENCE</scope>
    <source>
        <strain evidence="3">DAOM:BR144</strain>
    </source>
</reference>
<dbReference type="eggNOG" id="KOG0192">
    <property type="taxonomic scope" value="Eukaryota"/>
</dbReference>
<accession>K3WN72</accession>
<dbReference type="HOGENOM" id="CLU_046069_2_0_1"/>
<dbReference type="VEuPathDB" id="FungiDB:PYU1_G006402"/>
<name>K3WN72_GLOUD</name>
<evidence type="ECO:0000256" key="1">
    <source>
        <dbReference type="SAM" id="SignalP"/>
    </source>
</evidence>
<protein>
    <submittedName>
        <fullName evidence="2">Uncharacterized protein</fullName>
    </submittedName>
</protein>
<dbReference type="AlphaFoldDB" id="K3WN72"/>
<reference evidence="2" key="3">
    <citation type="submission" date="2015-02" db="UniProtKB">
        <authorList>
            <consortium name="EnsemblProtists"/>
        </authorList>
    </citation>
    <scope>IDENTIFICATION</scope>
    <source>
        <strain evidence="2">DAOM BR144</strain>
    </source>
</reference>
<dbReference type="InParanoid" id="K3WN72"/>
<dbReference type="EnsemblProtists" id="PYU1_T006414">
    <property type="protein sequence ID" value="PYU1_T006414"/>
    <property type="gene ID" value="PYU1_G006402"/>
</dbReference>
<keyword evidence="1" id="KW-0732">Signal</keyword>
<keyword evidence="3" id="KW-1185">Reference proteome</keyword>
<feature type="chain" id="PRO_5003868085" evidence="1">
    <location>
        <begin position="31"/>
        <end position="269"/>
    </location>
</feature>
<feature type="signal peptide" evidence="1">
    <location>
        <begin position="1"/>
        <end position="30"/>
    </location>
</feature>
<evidence type="ECO:0000313" key="2">
    <source>
        <dbReference type="EnsemblProtists" id="PYU1_T006414"/>
    </source>
</evidence>